<comment type="caution">
    <text evidence="1">The sequence shown here is derived from an EMBL/GenBank/DDBJ whole genome shotgun (WGS) entry which is preliminary data.</text>
</comment>
<dbReference type="EMBL" id="BART01028787">
    <property type="protein sequence ID" value="GAG93281.1"/>
    <property type="molecule type" value="Genomic_DNA"/>
</dbReference>
<reference evidence="1" key="1">
    <citation type="journal article" date="2014" name="Front. Microbiol.">
        <title>High frequency of phylogenetically diverse reductive dehalogenase-homologous genes in deep subseafloor sedimentary metagenomes.</title>
        <authorList>
            <person name="Kawai M."/>
            <person name="Futagami T."/>
            <person name="Toyoda A."/>
            <person name="Takaki Y."/>
            <person name="Nishi S."/>
            <person name="Hori S."/>
            <person name="Arai W."/>
            <person name="Tsubouchi T."/>
            <person name="Morono Y."/>
            <person name="Uchiyama I."/>
            <person name="Ito T."/>
            <person name="Fujiyama A."/>
            <person name="Inagaki F."/>
            <person name="Takami H."/>
        </authorList>
    </citation>
    <scope>NUCLEOTIDE SEQUENCE</scope>
    <source>
        <strain evidence="1">Expedition CK06-06</strain>
    </source>
</reference>
<accession>X1DA32</accession>
<gene>
    <name evidence="1" type="ORF">S01H4_50669</name>
</gene>
<evidence type="ECO:0000313" key="1">
    <source>
        <dbReference type="EMBL" id="GAG93281.1"/>
    </source>
</evidence>
<proteinExistence type="predicted"/>
<name>X1DA32_9ZZZZ</name>
<dbReference type="AlphaFoldDB" id="X1DA32"/>
<protein>
    <submittedName>
        <fullName evidence="1">Uncharacterized protein</fullName>
    </submittedName>
</protein>
<sequence length="70" mass="7498">MQGVDVSHVVKTVTKTNLEGNIKATATTKEVCLTLYVKTIGPGKASIVLRLPWGQIYGLAKTVEKKQGGK</sequence>
<organism evidence="1">
    <name type="scientific">marine sediment metagenome</name>
    <dbReference type="NCBI Taxonomy" id="412755"/>
    <lineage>
        <taxon>unclassified sequences</taxon>
        <taxon>metagenomes</taxon>
        <taxon>ecological metagenomes</taxon>
    </lineage>
</organism>